<dbReference type="Pfam" id="PF00571">
    <property type="entry name" value="CBS"/>
    <property type="match status" value="2"/>
</dbReference>
<dbReference type="Pfam" id="PF03445">
    <property type="entry name" value="DUF294"/>
    <property type="match status" value="1"/>
</dbReference>
<dbReference type="AlphaFoldDB" id="A0A432XYY9"/>
<evidence type="ECO:0000256" key="1">
    <source>
        <dbReference type="ARBA" id="ARBA00022737"/>
    </source>
</evidence>
<dbReference type="Gene3D" id="2.60.120.10">
    <property type="entry name" value="Jelly Rolls"/>
    <property type="match status" value="1"/>
</dbReference>
<comment type="caution">
    <text evidence="5">The sequence shown here is derived from an EMBL/GenBank/DDBJ whole genome shotgun (WGS) entry which is preliminary data.</text>
</comment>
<dbReference type="Pfam" id="PF10335">
    <property type="entry name" value="DUF294_C"/>
    <property type="match status" value="1"/>
</dbReference>
<dbReference type="CDD" id="cd05401">
    <property type="entry name" value="NT_GlnE_GlnD_like"/>
    <property type="match status" value="1"/>
</dbReference>
<dbReference type="GO" id="GO:0008773">
    <property type="term" value="F:[protein-PII] uridylyltransferase activity"/>
    <property type="evidence" value="ECO:0007669"/>
    <property type="project" value="InterPro"/>
</dbReference>
<dbReference type="RefSeq" id="WP_126760929.1">
    <property type="nucleotide sequence ID" value="NZ_JBHLTZ010000004.1"/>
</dbReference>
<dbReference type="PANTHER" id="PTHR48108">
    <property type="entry name" value="CBS DOMAIN-CONTAINING PROTEIN CBSX2, CHLOROPLASTIC"/>
    <property type="match status" value="1"/>
</dbReference>
<dbReference type="InterPro" id="IPR000644">
    <property type="entry name" value="CBS_dom"/>
</dbReference>
<feature type="domain" description="CBS" evidence="4">
    <location>
        <begin position="243"/>
        <end position="300"/>
    </location>
</feature>
<dbReference type="Gene3D" id="3.10.580.10">
    <property type="entry name" value="CBS-domain"/>
    <property type="match status" value="1"/>
</dbReference>
<dbReference type="SUPFAM" id="SSF51206">
    <property type="entry name" value="cAMP-binding domain-like"/>
    <property type="match status" value="1"/>
</dbReference>
<dbReference type="InterPro" id="IPR051462">
    <property type="entry name" value="CBS_domain-containing"/>
</dbReference>
<dbReference type="Pfam" id="PF00027">
    <property type="entry name" value="cNMP_binding"/>
    <property type="match status" value="1"/>
</dbReference>
<evidence type="ECO:0000259" key="4">
    <source>
        <dbReference type="PROSITE" id="PS51371"/>
    </source>
</evidence>
<dbReference type="InterPro" id="IPR000595">
    <property type="entry name" value="cNMP-bd_dom"/>
</dbReference>
<gene>
    <name evidence="5" type="ORF">CWI69_00480</name>
</gene>
<dbReference type="CDD" id="cd00038">
    <property type="entry name" value="CAP_ED"/>
    <property type="match status" value="1"/>
</dbReference>
<name>A0A432XYY9_9GAMM</name>
<dbReference type="SUPFAM" id="SSF54631">
    <property type="entry name" value="CBS-domain pair"/>
    <property type="match status" value="1"/>
</dbReference>
<dbReference type="InterPro" id="IPR014710">
    <property type="entry name" value="RmlC-like_jellyroll"/>
</dbReference>
<evidence type="ECO:0000259" key="3">
    <source>
        <dbReference type="PROSITE" id="PS50042"/>
    </source>
</evidence>
<sequence length="637" mass="71459">MQPDFAELNRFLLDCPPFDQLAAEQRQWIAGQIKAAYVNEHNVEEFFRSYSPALYIVRSGGFDLLAPDGHLIERLESHDLFGFPSLLSGREVVNQLEVVEDGIIFIVSAADFDRLRQNSRAFELYFIRAHERRLLTETSFSQPPRTSATYPEGAAPAYPQGAAPAGYVDALQRPVGEVVQREAVCLTSTATIQEAAQAMRKEKVSSIMVVDDGRLVGILTDRDLRNRVVAQGLSYDIHINAVMTQAPATIGMTQTLLDALALMTQENIHHIPVVDEDGKPIGMLTNTDLMRQQKSEPVMLISALNKVQDRDALIAEAAHIPDYMHSFAARVNDAAAVGRLLASLTDTMTRKLIDFYEQEHGVAPAAYVWLAFGSQGREDQTLSSDQDNGLLLANDLNEKQLDWFAGLGEFVCQGLADCGVPKCPGDIMASNPDCRRTRAGWLERFESWTRSPTPKALMYCQIFFDSRNVRGNKRLYQAYREDVAKLGRSEFFLGNLARLQSRVQVPLGLFNRFRGTESGKDSDWVDIKRFGIALINDIVRLYSLHEGLTEPRTLIRLQLLESSKLLNRKDNQALAEAWQFMTQLRLQHQLAVWGTDQPKNALDPDELSTLTRRQLKSAFRIVKESQQGVGLKFGRIG</sequence>
<accession>A0A432XYY9</accession>
<evidence type="ECO:0000256" key="2">
    <source>
        <dbReference type="PROSITE-ProRule" id="PRU00703"/>
    </source>
</evidence>
<evidence type="ECO:0000313" key="5">
    <source>
        <dbReference type="EMBL" id="RUO53952.1"/>
    </source>
</evidence>
<dbReference type="PANTHER" id="PTHR48108:SF31">
    <property type="entry name" value="CBS DOMAIN AND CYCLIC NUCLEOTIDE-REGULATED NUCLEOTIDYLTRANSFERASE"/>
    <property type="match status" value="1"/>
</dbReference>
<dbReference type="PROSITE" id="PS51371">
    <property type="entry name" value="CBS"/>
    <property type="match status" value="2"/>
</dbReference>
<dbReference type="InterPro" id="IPR018821">
    <property type="entry name" value="DUF294_put_nucleoTrafse_sb-bd"/>
</dbReference>
<reference evidence="6" key="1">
    <citation type="journal article" date="2018" name="Front. Microbiol.">
        <title>Genome-Based Analysis Reveals the Taxonomy and Diversity of the Family Idiomarinaceae.</title>
        <authorList>
            <person name="Liu Y."/>
            <person name="Lai Q."/>
            <person name="Shao Z."/>
        </authorList>
    </citation>
    <scope>NUCLEOTIDE SEQUENCE [LARGE SCALE GENOMIC DNA]</scope>
    <source>
        <strain evidence="6">BH195</strain>
    </source>
</reference>
<keyword evidence="6" id="KW-1185">Reference proteome</keyword>
<keyword evidence="2" id="KW-0129">CBS domain</keyword>
<dbReference type="CDD" id="cd04587">
    <property type="entry name" value="CBS_pair_CAP-ED_NT_Pol-beta-like_DUF294_assoc"/>
    <property type="match status" value="1"/>
</dbReference>
<dbReference type="InterPro" id="IPR046342">
    <property type="entry name" value="CBS_dom_sf"/>
</dbReference>
<feature type="domain" description="CBS" evidence="4">
    <location>
        <begin position="179"/>
        <end position="237"/>
    </location>
</feature>
<dbReference type="SMART" id="SM00116">
    <property type="entry name" value="CBS"/>
    <property type="match status" value="2"/>
</dbReference>
<evidence type="ECO:0000313" key="6">
    <source>
        <dbReference type="Proteomes" id="UP000287198"/>
    </source>
</evidence>
<dbReference type="InterPro" id="IPR018490">
    <property type="entry name" value="cNMP-bd_dom_sf"/>
</dbReference>
<organism evidence="5 6">
    <name type="scientific">Pseudidiomarina halophila</name>
    <dbReference type="NCBI Taxonomy" id="1449799"/>
    <lineage>
        <taxon>Bacteria</taxon>
        <taxon>Pseudomonadati</taxon>
        <taxon>Pseudomonadota</taxon>
        <taxon>Gammaproteobacteria</taxon>
        <taxon>Alteromonadales</taxon>
        <taxon>Idiomarinaceae</taxon>
        <taxon>Pseudidiomarina</taxon>
    </lineage>
</organism>
<dbReference type="EMBL" id="PIPW01000001">
    <property type="protein sequence ID" value="RUO53952.1"/>
    <property type="molecule type" value="Genomic_DNA"/>
</dbReference>
<proteinExistence type="predicted"/>
<feature type="domain" description="Cyclic nucleotide-binding" evidence="3">
    <location>
        <begin position="54"/>
        <end position="115"/>
    </location>
</feature>
<protein>
    <recommendedName>
        <fullName evidence="7">Signal transduction protein</fullName>
    </recommendedName>
</protein>
<dbReference type="Proteomes" id="UP000287198">
    <property type="component" value="Unassembled WGS sequence"/>
</dbReference>
<keyword evidence="1" id="KW-0677">Repeat</keyword>
<dbReference type="InterPro" id="IPR005105">
    <property type="entry name" value="GlnD_Uridyltrans_N"/>
</dbReference>
<evidence type="ECO:0008006" key="7">
    <source>
        <dbReference type="Google" id="ProtNLM"/>
    </source>
</evidence>
<dbReference type="OrthoDB" id="9808528at2"/>
<dbReference type="PROSITE" id="PS50042">
    <property type="entry name" value="CNMP_BINDING_3"/>
    <property type="match status" value="1"/>
</dbReference>